<evidence type="ECO:0000313" key="3">
    <source>
        <dbReference type="EMBL" id="EYU18546.1"/>
    </source>
</evidence>
<evidence type="ECO:0000256" key="1">
    <source>
        <dbReference type="SAM" id="SignalP"/>
    </source>
</evidence>
<reference evidence="3 4" key="1">
    <citation type="journal article" date="2013" name="Proc. Natl. Acad. Sci. U.S.A.">
        <title>Fine-scale variation in meiotic recombination in Mimulus inferred from population shotgun sequencing.</title>
        <authorList>
            <person name="Hellsten U."/>
            <person name="Wright K.M."/>
            <person name="Jenkins J."/>
            <person name="Shu S."/>
            <person name="Yuan Y."/>
            <person name="Wessler S.R."/>
            <person name="Schmutz J."/>
            <person name="Willis J.H."/>
            <person name="Rokhsar D.S."/>
        </authorList>
    </citation>
    <scope>NUCLEOTIDE SEQUENCE [LARGE SCALE GENOMIC DNA]</scope>
    <source>
        <strain evidence="4">cv. DUN x IM62</strain>
    </source>
</reference>
<dbReference type="InterPro" id="IPR003245">
    <property type="entry name" value="Phytocyanin_dom"/>
</dbReference>
<dbReference type="Proteomes" id="UP000030748">
    <property type="component" value="Unassembled WGS sequence"/>
</dbReference>
<dbReference type="PROSITE" id="PS51485">
    <property type="entry name" value="PHYTOCYANIN"/>
    <property type="match status" value="1"/>
</dbReference>
<keyword evidence="4" id="KW-1185">Reference proteome</keyword>
<dbReference type="EMBL" id="KI632331">
    <property type="protein sequence ID" value="EYU18546.1"/>
    <property type="molecule type" value="Genomic_DNA"/>
</dbReference>
<proteinExistence type="predicted"/>
<dbReference type="SUPFAM" id="SSF49503">
    <property type="entry name" value="Cupredoxins"/>
    <property type="match status" value="1"/>
</dbReference>
<feature type="chain" id="PRO_5001503663" description="Phytocyanin domain-containing protein" evidence="1">
    <location>
        <begin position="23"/>
        <end position="117"/>
    </location>
</feature>
<sequence>MALKKLVVVLLGVMLESNKVDATVWNVGDHGWTFDVQGWESGKNFMAGDTLVFNYKVGDHSVTIVNESNYKECIVPEDAIIYSSGHDEFVLNKGITYFTCGILGHCTAGMHIAPYAA</sequence>
<dbReference type="PANTHER" id="PTHR33021:SF424">
    <property type="entry name" value="BASIC BLUE PROTEIN"/>
    <property type="match status" value="1"/>
</dbReference>
<organism evidence="3 4">
    <name type="scientific">Erythranthe guttata</name>
    <name type="common">Yellow monkey flower</name>
    <name type="synonym">Mimulus guttatus</name>
    <dbReference type="NCBI Taxonomy" id="4155"/>
    <lineage>
        <taxon>Eukaryota</taxon>
        <taxon>Viridiplantae</taxon>
        <taxon>Streptophyta</taxon>
        <taxon>Embryophyta</taxon>
        <taxon>Tracheophyta</taxon>
        <taxon>Spermatophyta</taxon>
        <taxon>Magnoliopsida</taxon>
        <taxon>eudicotyledons</taxon>
        <taxon>Gunneridae</taxon>
        <taxon>Pentapetalae</taxon>
        <taxon>asterids</taxon>
        <taxon>lamiids</taxon>
        <taxon>Lamiales</taxon>
        <taxon>Phrymaceae</taxon>
        <taxon>Erythranthe</taxon>
    </lineage>
</organism>
<dbReference type="InterPro" id="IPR039391">
    <property type="entry name" value="Phytocyanin-like"/>
</dbReference>
<feature type="domain" description="Phytocyanin" evidence="2">
    <location>
        <begin position="23"/>
        <end position="117"/>
    </location>
</feature>
<dbReference type="PANTHER" id="PTHR33021">
    <property type="entry name" value="BLUE COPPER PROTEIN"/>
    <property type="match status" value="1"/>
</dbReference>
<dbReference type="InterPro" id="IPR008972">
    <property type="entry name" value="Cupredoxin"/>
</dbReference>
<feature type="signal peptide" evidence="1">
    <location>
        <begin position="1"/>
        <end position="22"/>
    </location>
</feature>
<dbReference type="AlphaFoldDB" id="A0A022PS08"/>
<gene>
    <name evidence="3" type="ORF">MIMGU_mgv1a024456mg</name>
</gene>
<dbReference type="STRING" id="4155.A0A022PS08"/>
<accession>A0A022PS08</accession>
<dbReference type="Gene3D" id="2.60.40.420">
    <property type="entry name" value="Cupredoxins - blue copper proteins"/>
    <property type="match status" value="1"/>
</dbReference>
<evidence type="ECO:0000313" key="4">
    <source>
        <dbReference type="Proteomes" id="UP000030748"/>
    </source>
</evidence>
<name>A0A022PS08_ERYGU</name>
<dbReference type="GO" id="GO:0005886">
    <property type="term" value="C:plasma membrane"/>
    <property type="evidence" value="ECO:0000318"/>
    <property type="project" value="GO_Central"/>
</dbReference>
<protein>
    <recommendedName>
        <fullName evidence="2">Phytocyanin domain-containing protein</fullName>
    </recommendedName>
</protein>
<dbReference type="Pfam" id="PF02298">
    <property type="entry name" value="Cu_bind_like"/>
    <property type="match status" value="1"/>
</dbReference>
<keyword evidence="1" id="KW-0732">Signal</keyword>
<dbReference type="GO" id="GO:0009055">
    <property type="term" value="F:electron transfer activity"/>
    <property type="evidence" value="ECO:0007669"/>
    <property type="project" value="InterPro"/>
</dbReference>
<evidence type="ECO:0000259" key="2">
    <source>
        <dbReference type="PROSITE" id="PS51485"/>
    </source>
</evidence>